<protein>
    <submittedName>
        <fullName evidence="1">Uncharacterized protein</fullName>
    </submittedName>
</protein>
<dbReference type="EMBL" id="JH719395">
    <property type="protein sequence ID" value="EJC79349.1"/>
    <property type="molecule type" value="Genomic_DNA"/>
</dbReference>
<gene>
    <name evidence="1" type="ORF">Rleg4DRAFT_0941</name>
</gene>
<dbReference type="Proteomes" id="UP000005732">
    <property type="component" value="Unassembled WGS sequence"/>
</dbReference>
<organism evidence="1 2">
    <name type="scientific">Rhizobium leguminosarum bv. trifolii WSM2297</name>
    <dbReference type="NCBI Taxonomy" id="754762"/>
    <lineage>
        <taxon>Bacteria</taxon>
        <taxon>Pseudomonadati</taxon>
        <taxon>Pseudomonadota</taxon>
        <taxon>Alphaproteobacteria</taxon>
        <taxon>Hyphomicrobiales</taxon>
        <taxon>Rhizobiaceae</taxon>
        <taxon>Rhizobium/Agrobacterium group</taxon>
        <taxon>Rhizobium</taxon>
    </lineage>
</organism>
<sequence>MFSKSLIMPYSFATLAISGLLFQLAVHALEVPVTHLYP</sequence>
<accession>J0KPG3</accession>
<proteinExistence type="predicted"/>
<reference evidence="1 2" key="1">
    <citation type="submission" date="2012-02" db="EMBL/GenBank/DDBJ databases">
        <title>Improved High-Quality Draft Sequence of Rhizobium leguminosarum bv. trifolii WSM2297.</title>
        <authorList>
            <consortium name="US DOE Joint Genome Institute"/>
            <person name="Lucas S."/>
            <person name="Han J."/>
            <person name="Lapidus A."/>
            <person name="Cheng J.-F."/>
            <person name="Goodwin L."/>
            <person name="Pitluck S."/>
            <person name="Peters L."/>
            <person name="Ovchinnikova G."/>
            <person name="Zhang X."/>
            <person name="Detter J.C."/>
            <person name="Han C."/>
            <person name="Tapia R."/>
            <person name="Land M."/>
            <person name="Hauser L."/>
            <person name="Kyrpides N."/>
            <person name="Ivanova N."/>
            <person name="Pagani I."/>
            <person name="Brau L."/>
            <person name="Yates R."/>
            <person name="O'Hara G."/>
            <person name="Rui T."/>
            <person name="Howieson J."/>
            <person name="Reeve W."/>
            <person name="Woyke T."/>
        </authorList>
    </citation>
    <scope>NUCLEOTIDE SEQUENCE [LARGE SCALE GENOMIC DNA]</scope>
    <source>
        <strain evidence="1 2">WSM2297</strain>
    </source>
</reference>
<evidence type="ECO:0000313" key="2">
    <source>
        <dbReference type="Proteomes" id="UP000005732"/>
    </source>
</evidence>
<name>J0KPG3_RHILT</name>
<evidence type="ECO:0000313" key="1">
    <source>
        <dbReference type="EMBL" id="EJC79349.1"/>
    </source>
</evidence>
<dbReference type="HOGENOM" id="CLU_3332062_0_0_5"/>
<dbReference type="AlphaFoldDB" id="J0KPG3"/>